<sequence length="440" mass="45191">MADEVPTLSLGDWLALDPPERARHLFESVRRAGASTHGDWIGDVRALPSGPGPLAGIPFSVKDNIDVGGIATTAGSRLLDDRPAEVDAGVVSALRGAGAVVVGKTNLHELAFGITSDNKAFGPVRNPADPTRSAGGSSGGSAVGVALGVVPFGLGTDTGGSTTIPAGFCGVVGFRPTTGRYAGDGLVNLSTSRDTVGVHARTVRDVRVVDQVLTREPTDRTPPADLAGLRVGLPRGRFEDLDPEVAEVVDAAVAAVERAGARLVEVDAGEDLARAAGPGSGLVLFEAPRLLARRVSAPVADWPRLIASPDVRDIVRAMSSAPTTVEAYEAARAARRALQDTYAALRTRVDVLLCPTSPVPPPLLGENDVITHNGREVPVFTTVTRNVEPGTVAGVPMLSLPAGTTRGGLPVGVCLEGHAFGDARLLHVGEAVQAVLDGLG</sequence>
<dbReference type="Gene3D" id="3.90.1300.10">
    <property type="entry name" value="Amidase signature (AS) domain"/>
    <property type="match status" value="1"/>
</dbReference>
<dbReference type="Pfam" id="PF01425">
    <property type="entry name" value="Amidase"/>
    <property type="match status" value="1"/>
</dbReference>
<proteinExistence type="predicted"/>
<dbReference type="GO" id="GO:0003824">
    <property type="term" value="F:catalytic activity"/>
    <property type="evidence" value="ECO:0007669"/>
    <property type="project" value="InterPro"/>
</dbReference>
<comment type="caution">
    <text evidence="2">The sequence shown here is derived from an EMBL/GenBank/DDBJ whole genome shotgun (WGS) entry which is preliminary data.</text>
</comment>
<reference evidence="2 3" key="1">
    <citation type="submission" date="2018-10" db="EMBL/GenBank/DDBJ databases">
        <title>Sequencing the genomes of 1000 actinobacteria strains.</title>
        <authorList>
            <person name="Klenk H.-P."/>
        </authorList>
    </citation>
    <scope>NUCLEOTIDE SEQUENCE [LARGE SCALE GENOMIC DNA]</scope>
    <source>
        <strain evidence="2 3">DSM 43800</strain>
    </source>
</reference>
<dbReference type="PANTHER" id="PTHR11895:SF151">
    <property type="entry name" value="GLUTAMYL-TRNA(GLN) AMIDOTRANSFERASE SUBUNIT A"/>
    <property type="match status" value="1"/>
</dbReference>
<protein>
    <submittedName>
        <fullName evidence="2">Mandelamide amidase</fullName>
    </submittedName>
</protein>
<dbReference type="InterPro" id="IPR036928">
    <property type="entry name" value="AS_sf"/>
</dbReference>
<keyword evidence="3" id="KW-1185">Reference proteome</keyword>
<gene>
    <name evidence="2" type="ORF">C8E97_3974</name>
</gene>
<dbReference type="RefSeq" id="WP_121007031.1">
    <property type="nucleotide sequence ID" value="NZ_RBXO01000001.1"/>
</dbReference>
<dbReference type="PANTHER" id="PTHR11895">
    <property type="entry name" value="TRANSAMIDASE"/>
    <property type="match status" value="1"/>
</dbReference>
<dbReference type="AlphaFoldDB" id="A0A495W0T2"/>
<dbReference type="EMBL" id="RBXO01000001">
    <property type="protein sequence ID" value="RKT55311.1"/>
    <property type="molecule type" value="Genomic_DNA"/>
</dbReference>
<dbReference type="SUPFAM" id="SSF75304">
    <property type="entry name" value="Amidase signature (AS) enzymes"/>
    <property type="match status" value="1"/>
</dbReference>
<dbReference type="InterPro" id="IPR023631">
    <property type="entry name" value="Amidase_dom"/>
</dbReference>
<name>A0A495W0T2_9PSEU</name>
<dbReference type="Proteomes" id="UP000282084">
    <property type="component" value="Unassembled WGS sequence"/>
</dbReference>
<organism evidence="2 3">
    <name type="scientific">Saccharothrix australiensis</name>
    <dbReference type="NCBI Taxonomy" id="2072"/>
    <lineage>
        <taxon>Bacteria</taxon>
        <taxon>Bacillati</taxon>
        <taxon>Actinomycetota</taxon>
        <taxon>Actinomycetes</taxon>
        <taxon>Pseudonocardiales</taxon>
        <taxon>Pseudonocardiaceae</taxon>
        <taxon>Saccharothrix</taxon>
    </lineage>
</organism>
<dbReference type="InterPro" id="IPR000120">
    <property type="entry name" value="Amidase"/>
</dbReference>
<evidence type="ECO:0000259" key="1">
    <source>
        <dbReference type="Pfam" id="PF01425"/>
    </source>
</evidence>
<accession>A0A495W0T2</accession>
<feature type="domain" description="Amidase" evidence="1">
    <location>
        <begin position="51"/>
        <end position="426"/>
    </location>
</feature>
<dbReference type="OrthoDB" id="182039at2"/>
<evidence type="ECO:0000313" key="2">
    <source>
        <dbReference type="EMBL" id="RKT55311.1"/>
    </source>
</evidence>
<evidence type="ECO:0000313" key="3">
    <source>
        <dbReference type="Proteomes" id="UP000282084"/>
    </source>
</evidence>